<keyword evidence="1" id="KW-0175">Coiled coil</keyword>
<protein>
    <submittedName>
        <fullName evidence="2">Uncharacterized protein</fullName>
    </submittedName>
</protein>
<name>A0ABU6XKY2_9FABA</name>
<evidence type="ECO:0000313" key="3">
    <source>
        <dbReference type="Proteomes" id="UP001341840"/>
    </source>
</evidence>
<proteinExistence type="predicted"/>
<dbReference type="Proteomes" id="UP001341840">
    <property type="component" value="Unassembled WGS sequence"/>
</dbReference>
<comment type="caution">
    <text evidence="2">The sequence shown here is derived from an EMBL/GenBank/DDBJ whole genome shotgun (WGS) entry which is preliminary data.</text>
</comment>
<accession>A0ABU6XKY2</accession>
<keyword evidence="3" id="KW-1185">Reference proteome</keyword>
<evidence type="ECO:0000256" key="1">
    <source>
        <dbReference type="SAM" id="Coils"/>
    </source>
</evidence>
<sequence>MEHVAQKEKELLEYRSENSVLKGKMQSLEKDKTDLKTRVAELCAQKKEAGTSKEHHGYEMLLVGFDKAKEQVGFFAPGIKFDKMSPIQVVHNGALVDDDEVDGGDHNPEV</sequence>
<feature type="coiled-coil region" evidence="1">
    <location>
        <begin position="4"/>
        <end position="45"/>
    </location>
</feature>
<dbReference type="EMBL" id="JASCZI010211990">
    <property type="protein sequence ID" value="MED6197861.1"/>
    <property type="molecule type" value="Genomic_DNA"/>
</dbReference>
<gene>
    <name evidence="2" type="ORF">PIB30_060764</name>
</gene>
<reference evidence="2 3" key="1">
    <citation type="journal article" date="2023" name="Plants (Basel)">
        <title>Bridging the Gap: Combining Genomics and Transcriptomics Approaches to Understand Stylosanthes scabra, an Orphan Legume from the Brazilian Caatinga.</title>
        <authorList>
            <person name="Ferreira-Neto J.R.C."/>
            <person name="da Silva M.D."/>
            <person name="Binneck E."/>
            <person name="de Melo N.F."/>
            <person name="da Silva R.H."/>
            <person name="de Melo A.L.T.M."/>
            <person name="Pandolfi V."/>
            <person name="Bustamante F.O."/>
            <person name="Brasileiro-Vidal A.C."/>
            <person name="Benko-Iseppon A.M."/>
        </authorList>
    </citation>
    <scope>NUCLEOTIDE SEQUENCE [LARGE SCALE GENOMIC DNA]</scope>
    <source>
        <tissue evidence="2">Leaves</tissue>
    </source>
</reference>
<organism evidence="2 3">
    <name type="scientific">Stylosanthes scabra</name>
    <dbReference type="NCBI Taxonomy" id="79078"/>
    <lineage>
        <taxon>Eukaryota</taxon>
        <taxon>Viridiplantae</taxon>
        <taxon>Streptophyta</taxon>
        <taxon>Embryophyta</taxon>
        <taxon>Tracheophyta</taxon>
        <taxon>Spermatophyta</taxon>
        <taxon>Magnoliopsida</taxon>
        <taxon>eudicotyledons</taxon>
        <taxon>Gunneridae</taxon>
        <taxon>Pentapetalae</taxon>
        <taxon>rosids</taxon>
        <taxon>fabids</taxon>
        <taxon>Fabales</taxon>
        <taxon>Fabaceae</taxon>
        <taxon>Papilionoideae</taxon>
        <taxon>50 kb inversion clade</taxon>
        <taxon>dalbergioids sensu lato</taxon>
        <taxon>Dalbergieae</taxon>
        <taxon>Pterocarpus clade</taxon>
        <taxon>Stylosanthes</taxon>
    </lineage>
</organism>
<evidence type="ECO:0000313" key="2">
    <source>
        <dbReference type="EMBL" id="MED6197861.1"/>
    </source>
</evidence>